<dbReference type="Proteomes" id="UP000236569">
    <property type="component" value="Unassembled WGS sequence"/>
</dbReference>
<dbReference type="Pfam" id="PF03243">
    <property type="entry name" value="MerB"/>
    <property type="match status" value="1"/>
</dbReference>
<gene>
    <name evidence="1" type="ORF">DAERI_040196</name>
</gene>
<dbReference type="AlphaFoldDB" id="A0A2I9D480"/>
<evidence type="ECO:0008006" key="3">
    <source>
        <dbReference type="Google" id="ProtNLM"/>
    </source>
</evidence>
<reference evidence="2" key="1">
    <citation type="submission" date="2018-01" db="EMBL/GenBank/DDBJ databases">
        <title>Draft Genome Sequence of the Radioresistant Bacterium Deinococcus aerius TR0125, Isolated from the Higher Atmosphere above Japan.</title>
        <authorList>
            <person name="Satoh K."/>
            <person name="Arai H."/>
            <person name="Sanzen T."/>
            <person name="Kawaguchi Y."/>
            <person name="Hayashi H."/>
            <person name="Yokobori S."/>
            <person name="Yamagishi A."/>
            <person name="Oono Y."/>
            <person name="Narumi I."/>
        </authorList>
    </citation>
    <scope>NUCLEOTIDE SEQUENCE [LARGE SCALE GENOMIC DNA]</scope>
    <source>
        <strain evidence="2">TR0125</strain>
    </source>
</reference>
<dbReference type="Gene3D" id="3.30.450.410">
    <property type="match status" value="1"/>
</dbReference>
<dbReference type="InterPro" id="IPR053717">
    <property type="entry name" value="MerB_lyase_sf"/>
</dbReference>
<accession>A0A2I9D480</accession>
<dbReference type="EMBL" id="BFAG01000004">
    <property type="protein sequence ID" value="GBF05436.1"/>
    <property type="molecule type" value="Genomic_DNA"/>
</dbReference>
<organism evidence="1 2">
    <name type="scientific">Deinococcus aerius</name>
    <dbReference type="NCBI Taxonomy" id="200253"/>
    <lineage>
        <taxon>Bacteria</taxon>
        <taxon>Thermotogati</taxon>
        <taxon>Deinococcota</taxon>
        <taxon>Deinococci</taxon>
        <taxon>Deinococcales</taxon>
        <taxon>Deinococcaceae</taxon>
        <taxon>Deinococcus</taxon>
    </lineage>
</organism>
<evidence type="ECO:0000313" key="1">
    <source>
        <dbReference type="EMBL" id="GBF05436.1"/>
    </source>
</evidence>
<dbReference type="SUPFAM" id="SSF46785">
    <property type="entry name" value="Winged helix' DNA-binding domain"/>
    <property type="match status" value="1"/>
</dbReference>
<proteinExistence type="predicted"/>
<name>A0A2I9D480_9DEIO</name>
<dbReference type="InterPro" id="IPR036390">
    <property type="entry name" value="WH_DNA-bd_sf"/>
</dbReference>
<evidence type="ECO:0000313" key="2">
    <source>
        <dbReference type="Proteomes" id="UP000236569"/>
    </source>
</evidence>
<dbReference type="SUPFAM" id="SSF160387">
    <property type="entry name" value="NosL/MerB-like"/>
    <property type="match status" value="1"/>
</dbReference>
<dbReference type="GO" id="GO:0018836">
    <property type="term" value="F:alkylmercury lyase activity"/>
    <property type="evidence" value="ECO:0007669"/>
    <property type="project" value="InterPro"/>
</dbReference>
<protein>
    <recommendedName>
        <fullName evidence="3">Alkylmercury lyase</fullName>
    </recommendedName>
</protein>
<dbReference type="InterPro" id="IPR004927">
    <property type="entry name" value="MerB"/>
</dbReference>
<keyword evidence="2" id="KW-1185">Reference proteome</keyword>
<comment type="caution">
    <text evidence="1">The sequence shown here is derived from an EMBL/GenBank/DDBJ whole genome shotgun (WGS) entry which is preliminary data.</text>
</comment>
<sequence length="235" mass="26934">MAQWDMIASAPTHARLHHAILRHLVDRGFAPSGARLAEEFGVDREVMNRALRDLQAYHGVVLHPHVPEVWVIHPFSTAPTPFVVAQGDRLWWGNCAWCSLGVAALLGGNGVTIRTTLGAEGPPVTVHVDDHRVRENLWVHFPIPMARAWDNVIFTCTTMLLFGNEPEIDAWSERHALPRGDAQPIQRVYDFARVWYGRHLDEDWHKWTTEEAREIFERFGFRGPIWDLPRSGERF</sequence>